<dbReference type="Pfam" id="PF01425">
    <property type="entry name" value="Amidase"/>
    <property type="match status" value="1"/>
</dbReference>
<dbReference type="AlphaFoldDB" id="A0AA41YUK5"/>
<evidence type="ECO:0000259" key="1">
    <source>
        <dbReference type="Pfam" id="PF01425"/>
    </source>
</evidence>
<evidence type="ECO:0000313" key="2">
    <source>
        <dbReference type="EMBL" id="MCW6507466.1"/>
    </source>
</evidence>
<sequence length="521" mass="54541">MNASSKPVAEVPVDIVELTIADIQNGFAGGRFTSETLTRLHLDRIETYEPYYNAFTFMNPKAMDEARAIDARRAAGESLGPLAGVPVVVKEAMDFAGLPSTAGWAPLSSAAGGFDLIPERDAPVVARLRTAGAVILGKTNIPAFSHDGARANTSWDGPTFNAVDRAIAPGASSSGTATAISASFAVVGLAEETGGSIQNPAAAQSLVSVKPTFALVPNTGVAPLAGSTRDVVGPHGRTVTDTALLLDVLAGYTAEDPKTVASIGMVPAGGYTSKLDKSALKGVRLGLYGPGWRKQPLSEECQALYAKTVEELESLGATVVADPFEGTGFTDLSQLNGEFDDRGLESIAYDMEMFLRRLGSSAAANSFAALKAKLPEDPFAPDGILGAHVKSMPVLRASLEDPTAVPDLSGFLAARQHYLTIFNAVMTEHRLDALSFPQSSAALPGIFDAATYPATTVSEMNIAGLPGVTVPAGRFRNGSPYSLLFVGRMWSEASLLGFAYAYEQATHHRIVPELVASTYAV</sequence>
<dbReference type="PANTHER" id="PTHR42678:SF11">
    <property type="entry name" value="AMIDASE FAMILY PROTEIN"/>
    <property type="match status" value="1"/>
</dbReference>
<evidence type="ECO:0000313" key="3">
    <source>
        <dbReference type="Proteomes" id="UP001165667"/>
    </source>
</evidence>
<dbReference type="SUPFAM" id="SSF75304">
    <property type="entry name" value="Amidase signature (AS) enzymes"/>
    <property type="match status" value="1"/>
</dbReference>
<gene>
    <name evidence="2" type="ORF">M8523_05455</name>
</gene>
<dbReference type="PANTHER" id="PTHR42678">
    <property type="entry name" value="AMIDASE"/>
    <property type="match status" value="1"/>
</dbReference>
<reference evidence="2" key="1">
    <citation type="submission" date="2022-05" db="EMBL/GenBank/DDBJ databases">
        <authorList>
            <person name="Pankratov T."/>
        </authorList>
    </citation>
    <scope>NUCLEOTIDE SEQUENCE</scope>
    <source>
        <strain evidence="2">BP6-180914</strain>
    </source>
</reference>
<accession>A0AA41YUK5</accession>
<feature type="domain" description="Amidase" evidence="1">
    <location>
        <begin position="37"/>
        <end position="496"/>
    </location>
</feature>
<comment type="caution">
    <text evidence="2">The sequence shown here is derived from an EMBL/GenBank/DDBJ whole genome shotgun (WGS) entry which is preliminary data.</text>
</comment>
<dbReference type="RefSeq" id="WP_282583808.1">
    <property type="nucleotide sequence ID" value="NZ_JAMOIM010000002.1"/>
</dbReference>
<dbReference type="Proteomes" id="UP001165667">
    <property type="component" value="Unassembled WGS sequence"/>
</dbReference>
<dbReference type="InterPro" id="IPR036928">
    <property type="entry name" value="AS_sf"/>
</dbReference>
<organism evidence="2 3">
    <name type="scientific">Lichenifustis flavocetrariae</name>
    <dbReference type="NCBI Taxonomy" id="2949735"/>
    <lineage>
        <taxon>Bacteria</taxon>
        <taxon>Pseudomonadati</taxon>
        <taxon>Pseudomonadota</taxon>
        <taxon>Alphaproteobacteria</taxon>
        <taxon>Hyphomicrobiales</taxon>
        <taxon>Lichenihabitantaceae</taxon>
        <taxon>Lichenifustis</taxon>
    </lineage>
</organism>
<dbReference type="Gene3D" id="3.90.1300.10">
    <property type="entry name" value="Amidase signature (AS) domain"/>
    <property type="match status" value="1"/>
</dbReference>
<keyword evidence="3" id="KW-1185">Reference proteome</keyword>
<dbReference type="InterPro" id="IPR023631">
    <property type="entry name" value="Amidase_dom"/>
</dbReference>
<dbReference type="EMBL" id="JAMOIM010000002">
    <property type="protein sequence ID" value="MCW6507466.1"/>
    <property type="molecule type" value="Genomic_DNA"/>
</dbReference>
<name>A0AA41YUK5_9HYPH</name>
<protein>
    <submittedName>
        <fullName evidence="2">Amidase</fullName>
    </submittedName>
</protein>
<proteinExistence type="predicted"/>